<dbReference type="Pfam" id="PF05577">
    <property type="entry name" value="Peptidase_S28"/>
    <property type="match status" value="1"/>
</dbReference>
<reference evidence="7 8" key="1">
    <citation type="submission" date="2024-08" db="EMBL/GenBank/DDBJ databases">
        <title>Gnathostoma spinigerum genome.</title>
        <authorList>
            <person name="Gonzalez-Bertolin B."/>
            <person name="Monzon S."/>
            <person name="Zaballos A."/>
            <person name="Jimenez P."/>
            <person name="Dekumyoy P."/>
            <person name="Varona S."/>
            <person name="Cuesta I."/>
            <person name="Sumanam S."/>
            <person name="Adisakwattana P."/>
            <person name="Gasser R.B."/>
            <person name="Hernandez-Gonzalez A."/>
            <person name="Young N.D."/>
            <person name="Perteguer M.J."/>
        </authorList>
    </citation>
    <scope>NUCLEOTIDE SEQUENCE [LARGE SCALE GENOMIC DNA]</scope>
    <source>
        <strain evidence="7">AL3</strain>
        <tissue evidence="7">Liver</tissue>
    </source>
</reference>
<keyword evidence="2" id="KW-0645">Protease</keyword>
<dbReference type="InterPro" id="IPR029058">
    <property type="entry name" value="AB_hydrolase_fold"/>
</dbReference>
<evidence type="ECO:0000256" key="6">
    <source>
        <dbReference type="SAM" id="SignalP"/>
    </source>
</evidence>
<name>A0ABD6EJH5_9BILA</name>
<dbReference type="EMBL" id="JBGFUD010004108">
    <property type="protein sequence ID" value="MFH4979362.1"/>
    <property type="molecule type" value="Genomic_DNA"/>
</dbReference>
<evidence type="ECO:0000256" key="1">
    <source>
        <dbReference type="ARBA" id="ARBA00011079"/>
    </source>
</evidence>
<evidence type="ECO:0000313" key="7">
    <source>
        <dbReference type="EMBL" id="MFH4979362.1"/>
    </source>
</evidence>
<sequence length="263" mass="30078">MARATSAIVIILLIVVTSAHYGVRRMPAALFGRPFSGGFLNHNHMDAVDDPKNNVTESVVTQVLDHFSDFDKRTWNQRYFYNRAFINGSGLAFLMIGGESTLSKAWITNHDYQWMRWAKKYGAAVFEVEHRFYGGSHPLKNMSVESYRYFTVEQALADIRMFVDEMERIYGNEIGEKESKKVRWVVFGGSYPGSLAAWFRANNPDKTIGAVASSSAVNTVTDYYVVLDNIYSSRRNVLCVCPLTFQCVSFIRWCQKQHLHHVE</sequence>
<comment type="caution">
    <text evidence="7">The sequence shown here is derived from an EMBL/GenBank/DDBJ whole genome shotgun (WGS) entry which is preliminary data.</text>
</comment>
<keyword evidence="4" id="KW-0378">Hydrolase</keyword>
<evidence type="ECO:0000256" key="4">
    <source>
        <dbReference type="ARBA" id="ARBA00022801"/>
    </source>
</evidence>
<dbReference type="Gene3D" id="3.40.50.1820">
    <property type="entry name" value="alpha/beta hydrolase"/>
    <property type="match status" value="1"/>
</dbReference>
<evidence type="ECO:0008006" key="9">
    <source>
        <dbReference type="Google" id="ProtNLM"/>
    </source>
</evidence>
<feature type="chain" id="PRO_5044831123" description="Serine carboxypeptidase S28" evidence="6">
    <location>
        <begin position="20"/>
        <end position="263"/>
    </location>
</feature>
<proteinExistence type="inferred from homology"/>
<dbReference type="InterPro" id="IPR008758">
    <property type="entry name" value="Peptidase_S28"/>
</dbReference>
<dbReference type="AlphaFoldDB" id="A0ABD6EJH5"/>
<comment type="similarity">
    <text evidence="1">Belongs to the peptidase S28 family.</text>
</comment>
<dbReference type="Proteomes" id="UP001608902">
    <property type="component" value="Unassembled WGS sequence"/>
</dbReference>
<evidence type="ECO:0000256" key="2">
    <source>
        <dbReference type="ARBA" id="ARBA00022670"/>
    </source>
</evidence>
<dbReference type="SUPFAM" id="SSF53474">
    <property type="entry name" value="alpha/beta-Hydrolases"/>
    <property type="match status" value="1"/>
</dbReference>
<evidence type="ECO:0000256" key="3">
    <source>
        <dbReference type="ARBA" id="ARBA00022729"/>
    </source>
</evidence>
<feature type="signal peptide" evidence="6">
    <location>
        <begin position="1"/>
        <end position="19"/>
    </location>
</feature>
<dbReference type="PANTHER" id="PTHR11010">
    <property type="entry name" value="PROTEASE S28 PRO-X CARBOXYPEPTIDASE-RELATED"/>
    <property type="match status" value="1"/>
</dbReference>
<keyword evidence="5" id="KW-0325">Glycoprotein</keyword>
<dbReference type="PANTHER" id="PTHR11010:SF34">
    <property type="entry name" value="SERINE PROTEASE F56F10.1-RELATED"/>
    <property type="match status" value="1"/>
</dbReference>
<organism evidence="7 8">
    <name type="scientific">Gnathostoma spinigerum</name>
    <dbReference type="NCBI Taxonomy" id="75299"/>
    <lineage>
        <taxon>Eukaryota</taxon>
        <taxon>Metazoa</taxon>
        <taxon>Ecdysozoa</taxon>
        <taxon>Nematoda</taxon>
        <taxon>Chromadorea</taxon>
        <taxon>Rhabditida</taxon>
        <taxon>Spirurina</taxon>
        <taxon>Gnathostomatomorpha</taxon>
        <taxon>Gnathostomatoidea</taxon>
        <taxon>Gnathostomatidae</taxon>
        <taxon>Gnathostoma</taxon>
    </lineage>
</organism>
<evidence type="ECO:0000313" key="8">
    <source>
        <dbReference type="Proteomes" id="UP001608902"/>
    </source>
</evidence>
<keyword evidence="8" id="KW-1185">Reference proteome</keyword>
<accession>A0ABD6EJH5</accession>
<evidence type="ECO:0000256" key="5">
    <source>
        <dbReference type="ARBA" id="ARBA00023180"/>
    </source>
</evidence>
<keyword evidence="3 6" id="KW-0732">Signal</keyword>
<dbReference type="GO" id="GO:0008233">
    <property type="term" value="F:peptidase activity"/>
    <property type="evidence" value="ECO:0007669"/>
    <property type="project" value="UniProtKB-KW"/>
</dbReference>
<dbReference type="GO" id="GO:0006508">
    <property type="term" value="P:proteolysis"/>
    <property type="evidence" value="ECO:0007669"/>
    <property type="project" value="UniProtKB-KW"/>
</dbReference>
<protein>
    <recommendedName>
        <fullName evidence="9">Serine carboxypeptidase S28</fullName>
    </recommendedName>
</protein>
<gene>
    <name evidence="7" type="ORF">AB6A40_006071</name>
</gene>